<proteinExistence type="predicted"/>
<dbReference type="NCBIfam" id="NF047558">
    <property type="entry name" value="TPR_END_plus"/>
    <property type="match status" value="1"/>
</dbReference>
<dbReference type="OrthoDB" id="4859670at2"/>
<evidence type="ECO:0000313" key="2">
    <source>
        <dbReference type="EMBL" id="RDI74408.1"/>
    </source>
</evidence>
<name>A0A7M2YY53_9ACTN</name>
<reference evidence="2 3" key="1">
    <citation type="submission" date="2018-07" db="EMBL/GenBank/DDBJ databases">
        <title>High-quality-draft genome sequence of Gaiella occulta.</title>
        <authorList>
            <person name="Severino R."/>
            <person name="Froufe H.J.C."/>
            <person name="Rainey F.A."/>
            <person name="Barroso C."/>
            <person name="Albuquerque L."/>
            <person name="Lobo-Da-Cunha A."/>
            <person name="Da Costa M.S."/>
            <person name="Egas C."/>
        </authorList>
    </citation>
    <scope>NUCLEOTIDE SEQUENCE [LARGE SCALE GENOMIC DNA]</scope>
    <source>
        <strain evidence="2 3">F2-233</strain>
    </source>
</reference>
<dbReference type="EMBL" id="QQZY01000004">
    <property type="protein sequence ID" value="RDI74408.1"/>
    <property type="molecule type" value="Genomic_DNA"/>
</dbReference>
<feature type="region of interest" description="Disordered" evidence="1">
    <location>
        <begin position="203"/>
        <end position="222"/>
    </location>
</feature>
<organism evidence="2 3">
    <name type="scientific">Gaiella occulta</name>
    <dbReference type="NCBI Taxonomy" id="1002870"/>
    <lineage>
        <taxon>Bacteria</taxon>
        <taxon>Bacillati</taxon>
        <taxon>Actinomycetota</taxon>
        <taxon>Thermoleophilia</taxon>
        <taxon>Gaiellales</taxon>
        <taxon>Gaiellaceae</taxon>
        <taxon>Gaiella</taxon>
    </lineage>
</organism>
<dbReference type="InterPro" id="IPR011990">
    <property type="entry name" value="TPR-like_helical_dom_sf"/>
</dbReference>
<keyword evidence="3" id="KW-1185">Reference proteome</keyword>
<gene>
    <name evidence="2" type="ORF">Gocc_1984</name>
</gene>
<dbReference type="Proteomes" id="UP000254134">
    <property type="component" value="Unassembled WGS sequence"/>
</dbReference>
<dbReference type="Gene3D" id="1.25.40.10">
    <property type="entry name" value="Tetratricopeptide repeat domain"/>
    <property type="match status" value="1"/>
</dbReference>
<comment type="caution">
    <text evidence="2">The sequence shown here is derived from an EMBL/GenBank/DDBJ whole genome shotgun (WGS) entry which is preliminary data.</text>
</comment>
<accession>A0A7M2YY53</accession>
<dbReference type="InterPro" id="IPR014710">
    <property type="entry name" value="RmlC-like_jellyroll"/>
</dbReference>
<protein>
    <submittedName>
        <fullName evidence="2">Tetratricopeptide repeat</fullName>
    </submittedName>
</protein>
<dbReference type="SUPFAM" id="SSF48452">
    <property type="entry name" value="TPR-like"/>
    <property type="match status" value="1"/>
</dbReference>
<dbReference type="SUPFAM" id="SSF51182">
    <property type="entry name" value="RmlC-like cupins"/>
    <property type="match status" value="1"/>
</dbReference>
<sequence>MAVSSSGAGAVRGWERALLSEIDAVAAPGMVPWRPVRRYFGIGAFGINAFSAHAGEEVIERHTEEARQHEEAYVVVSGRAAFTLGGDKVDAPAGTIIFVRDPAVDRSAVAEGPETTIVAIGGKRGAPYTVGPWEFVYVARARGNAGDHEGAIDELKRGLEHHPDHRMLLYRLANWEAGAGRTDDALDHLAAAIAGRKALHDQAQSDPAFEAIRTDPRFPSTS</sequence>
<dbReference type="InterPro" id="IPR011051">
    <property type="entry name" value="RmlC_Cupin_sf"/>
</dbReference>
<dbReference type="RefSeq" id="WP_114796403.1">
    <property type="nucleotide sequence ID" value="NZ_QQZY01000004.1"/>
</dbReference>
<dbReference type="Gene3D" id="2.60.120.10">
    <property type="entry name" value="Jelly Rolls"/>
    <property type="match status" value="1"/>
</dbReference>
<evidence type="ECO:0000256" key="1">
    <source>
        <dbReference type="SAM" id="MobiDB-lite"/>
    </source>
</evidence>
<reference evidence="3" key="2">
    <citation type="journal article" date="2019" name="MicrobiologyOpen">
        <title>High-quality draft genome sequence of Gaiella occulta isolated from a 150 meter deep mineral water borehole and comparison with the genome sequences of other deep-branching lineages of the phylum Actinobacteria.</title>
        <authorList>
            <person name="Severino R."/>
            <person name="Froufe H.J.C."/>
            <person name="Barroso C."/>
            <person name="Albuquerque L."/>
            <person name="Lobo-da-Cunha A."/>
            <person name="da Costa M.S."/>
            <person name="Egas C."/>
        </authorList>
    </citation>
    <scope>NUCLEOTIDE SEQUENCE [LARGE SCALE GENOMIC DNA]</scope>
    <source>
        <strain evidence="3">F2-233</strain>
    </source>
</reference>
<evidence type="ECO:0000313" key="3">
    <source>
        <dbReference type="Proteomes" id="UP000254134"/>
    </source>
</evidence>
<dbReference type="AlphaFoldDB" id="A0A7M2YY53"/>